<dbReference type="GO" id="GO:0016829">
    <property type="term" value="F:lyase activity"/>
    <property type="evidence" value="ECO:0007669"/>
    <property type="project" value="UniProtKB-KW"/>
</dbReference>
<dbReference type="PANTHER" id="PTHR33542:SF3">
    <property type="entry name" value="SIROHYDROCHLORIN FERROCHELATASE, CHLOROPLASTIC"/>
    <property type="match status" value="1"/>
</dbReference>
<dbReference type="InterPro" id="IPR002762">
    <property type="entry name" value="CbiX-like"/>
</dbReference>
<evidence type="ECO:0008006" key="5">
    <source>
        <dbReference type="Google" id="ProtNLM"/>
    </source>
</evidence>
<dbReference type="InterPro" id="IPR050963">
    <property type="entry name" value="Sirohydro_Cobaltochel/CbiX"/>
</dbReference>
<gene>
    <name evidence="3" type="ORF">A9R00_10935</name>
</gene>
<dbReference type="PANTHER" id="PTHR33542">
    <property type="entry name" value="SIROHYDROCHLORIN FERROCHELATASE, CHLOROPLASTIC"/>
    <property type="match status" value="1"/>
</dbReference>
<keyword evidence="2" id="KW-0456">Lyase</keyword>
<name>A0A1Y5HM84_OLEAN</name>
<organism evidence="3 4">
    <name type="scientific">Oleispira antarctica</name>
    <dbReference type="NCBI Taxonomy" id="188908"/>
    <lineage>
        <taxon>Bacteria</taxon>
        <taxon>Pseudomonadati</taxon>
        <taxon>Pseudomonadota</taxon>
        <taxon>Gammaproteobacteria</taxon>
        <taxon>Oceanospirillales</taxon>
        <taxon>Oceanospirillaceae</taxon>
        <taxon>Oleispira</taxon>
    </lineage>
</organism>
<comment type="caution">
    <text evidence="3">The sequence shown here is derived from an EMBL/GenBank/DDBJ whole genome shotgun (WGS) entry which is preliminary data.</text>
</comment>
<dbReference type="AlphaFoldDB" id="A0A1Y5HM84"/>
<dbReference type="Gene3D" id="3.40.50.1400">
    <property type="match status" value="1"/>
</dbReference>
<dbReference type="GO" id="GO:0046872">
    <property type="term" value="F:metal ion binding"/>
    <property type="evidence" value="ECO:0007669"/>
    <property type="project" value="UniProtKB-KW"/>
</dbReference>
<accession>A0A1Y5HM84</accession>
<dbReference type="CDD" id="cd03416">
    <property type="entry name" value="CbiX_SirB_N"/>
    <property type="match status" value="1"/>
</dbReference>
<evidence type="ECO:0000313" key="3">
    <source>
        <dbReference type="EMBL" id="OUS37677.1"/>
    </source>
</evidence>
<reference evidence="4" key="1">
    <citation type="journal article" date="2017" name="Proc. Natl. Acad. Sci. U.S.A.">
        <title>Simulation of Deepwater Horizon oil plume reveals substrate specialization within a complex community of hydrocarbon degraders.</title>
        <authorList>
            <person name="Hu P."/>
            <person name="Dubinsky E.A."/>
            <person name="Probst A.J."/>
            <person name="Wang J."/>
            <person name="Sieber C.M.K."/>
            <person name="Tom L.M."/>
            <person name="Gardinali P."/>
            <person name="Banfield J.F."/>
            <person name="Atlas R.M."/>
            <person name="Andersen G.L."/>
        </authorList>
    </citation>
    <scope>NUCLEOTIDE SEQUENCE [LARGE SCALE GENOMIC DNA]</scope>
</reference>
<sequence>MVNELSANVLLAHGSRDPKWQAPFEAIADTIKKKDEESSDNIKPTRIELSYMELCEPSLDQVCENLAKDGYQMINVYPLFFAAGRHLRIDVPLQLKEIEQKLGIQTKLHRPVGQEESVQAAITQVILKQI</sequence>
<dbReference type="Proteomes" id="UP000227088">
    <property type="component" value="Unassembled WGS sequence"/>
</dbReference>
<dbReference type="SUPFAM" id="SSF53800">
    <property type="entry name" value="Chelatase"/>
    <property type="match status" value="1"/>
</dbReference>
<protein>
    <recommendedName>
        <fullName evidence="5">Cobalamin biosynthesis protein CbiX</fullName>
    </recommendedName>
</protein>
<dbReference type="EMBL" id="MABE01000627">
    <property type="protein sequence ID" value="OUS37677.1"/>
    <property type="molecule type" value="Genomic_DNA"/>
</dbReference>
<evidence type="ECO:0000313" key="4">
    <source>
        <dbReference type="Proteomes" id="UP000227088"/>
    </source>
</evidence>
<evidence type="ECO:0000256" key="1">
    <source>
        <dbReference type="ARBA" id="ARBA00022723"/>
    </source>
</evidence>
<dbReference type="Pfam" id="PF01903">
    <property type="entry name" value="CbiX"/>
    <property type="match status" value="1"/>
</dbReference>
<evidence type="ECO:0000256" key="2">
    <source>
        <dbReference type="ARBA" id="ARBA00023239"/>
    </source>
</evidence>
<proteinExistence type="predicted"/>
<keyword evidence="1" id="KW-0479">Metal-binding</keyword>